<sequence>MTDHLVDPESITHTDTDTDHSTTSNHLSSDGSDPEEHTDHPAFPLGLRVSISQLSTLVLSLGSNGTNSRVDPQRIVSLLARCHNLKNLSLRNVITAPPFGIPSYNRVYLSRLQSLCLSDGAHETASILHHLVTPSDAKVDINMITLPDLEALFDMFYFVGRTLRSGFISMRQSVEALSLQPTIGGLVVKAYVDIPALQDICDPESAASVRLSFPVRDQNRPWTNGLFLAIATDLHISSLKLLLMGDLAVEFLADAALTSFLNCMPMMERICLVETKLDIPVDTSHWEAVITLGSGKQPELADIYHELGRTVNAEVYFRSLCRLLISCEDSGLGVCDVRVERIRAAGEEEEAL</sequence>
<gene>
    <name evidence="2" type="ORF">QCA50_008174</name>
</gene>
<organism evidence="2 3">
    <name type="scientific">Cerrena zonata</name>
    <dbReference type="NCBI Taxonomy" id="2478898"/>
    <lineage>
        <taxon>Eukaryota</taxon>
        <taxon>Fungi</taxon>
        <taxon>Dikarya</taxon>
        <taxon>Basidiomycota</taxon>
        <taxon>Agaricomycotina</taxon>
        <taxon>Agaricomycetes</taxon>
        <taxon>Polyporales</taxon>
        <taxon>Cerrenaceae</taxon>
        <taxon>Cerrena</taxon>
    </lineage>
</organism>
<evidence type="ECO:0000313" key="2">
    <source>
        <dbReference type="EMBL" id="KAK7688636.1"/>
    </source>
</evidence>
<comment type="caution">
    <text evidence="2">The sequence shown here is derived from an EMBL/GenBank/DDBJ whole genome shotgun (WGS) entry which is preliminary data.</text>
</comment>
<evidence type="ECO:0000256" key="1">
    <source>
        <dbReference type="SAM" id="MobiDB-lite"/>
    </source>
</evidence>
<protein>
    <submittedName>
        <fullName evidence="2">Uncharacterized protein</fullName>
    </submittedName>
</protein>
<accession>A0AAW0GGN7</accession>
<evidence type="ECO:0000313" key="3">
    <source>
        <dbReference type="Proteomes" id="UP001385951"/>
    </source>
</evidence>
<feature type="compositionally biased region" description="Low complexity" evidence="1">
    <location>
        <begin position="21"/>
        <end position="30"/>
    </location>
</feature>
<feature type="compositionally biased region" description="Basic and acidic residues" evidence="1">
    <location>
        <begin position="1"/>
        <end position="20"/>
    </location>
</feature>
<reference evidence="2 3" key="1">
    <citation type="submission" date="2022-09" db="EMBL/GenBank/DDBJ databases">
        <authorList>
            <person name="Palmer J.M."/>
        </authorList>
    </citation>
    <scope>NUCLEOTIDE SEQUENCE [LARGE SCALE GENOMIC DNA]</scope>
    <source>
        <strain evidence="2 3">DSM 7382</strain>
    </source>
</reference>
<dbReference type="Proteomes" id="UP001385951">
    <property type="component" value="Unassembled WGS sequence"/>
</dbReference>
<keyword evidence="3" id="KW-1185">Reference proteome</keyword>
<feature type="region of interest" description="Disordered" evidence="1">
    <location>
        <begin position="1"/>
        <end position="42"/>
    </location>
</feature>
<dbReference type="AlphaFoldDB" id="A0AAW0GGN7"/>
<proteinExistence type="predicted"/>
<name>A0AAW0GGN7_9APHY</name>
<dbReference type="EMBL" id="JASBNA010000010">
    <property type="protein sequence ID" value="KAK7688636.1"/>
    <property type="molecule type" value="Genomic_DNA"/>
</dbReference>